<protein>
    <submittedName>
        <fullName evidence="1">Uncharacterized protein</fullName>
    </submittedName>
</protein>
<proteinExistence type="predicted"/>
<accession>A0A423JRE2</accession>
<comment type="caution">
    <text evidence="1">The sequence shown here is derived from an EMBL/GenBank/DDBJ whole genome shotgun (WGS) entry which is preliminary data.</text>
</comment>
<dbReference type="Proteomes" id="UP000286351">
    <property type="component" value="Unassembled WGS sequence"/>
</dbReference>
<sequence>MYFLMTTEMEITGFTYEPSIHEGQNCVAASEAECDFIVQFQINWPGSNPYYWQLETYRAYHKARQALFEIKQSPKKKHREHMAKIELLRNLT</sequence>
<name>A0A423JRE2_9PSED</name>
<evidence type="ECO:0000313" key="1">
    <source>
        <dbReference type="EMBL" id="RON40275.1"/>
    </source>
</evidence>
<dbReference type="EMBL" id="MOBO01000006">
    <property type="protein sequence ID" value="RON40275.1"/>
    <property type="molecule type" value="Genomic_DNA"/>
</dbReference>
<evidence type="ECO:0000313" key="2">
    <source>
        <dbReference type="Proteomes" id="UP000286351"/>
    </source>
</evidence>
<organism evidence="1 2">
    <name type="scientific">Pseudomonas brassicacearum</name>
    <dbReference type="NCBI Taxonomy" id="930166"/>
    <lineage>
        <taxon>Bacteria</taxon>
        <taxon>Pseudomonadati</taxon>
        <taxon>Pseudomonadota</taxon>
        <taxon>Gammaproteobacteria</taxon>
        <taxon>Pseudomonadales</taxon>
        <taxon>Pseudomonadaceae</taxon>
        <taxon>Pseudomonas</taxon>
    </lineage>
</organism>
<reference evidence="1 2" key="1">
    <citation type="submission" date="2016-10" db="EMBL/GenBank/DDBJ databases">
        <title>Comparative genome analysis of multiple Pseudomonas spp. focuses on biocontrol and plant growth promoting traits.</title>
        <authorList>
            <person name="Tao X.-Y."/>
            <person name="Taylor C.G."/>
        </authorList>
    </citation>
    <scope>NUCLEOTIDE SEQUENCE [LARGE SCALE GENOMIC DNA]</scope>
    <source>
        <strain evidence="1 2">38D4</strain>
    </source>
</reference>
<gene>
    <name evidence="1" type="ORF">BK664_06840</name>
</gene>
<dbReference type="AlphaFoldDB" id="A0A423JRE2"/>